<organism evidence="3 4">
    <name type="scientific">Mucor lusitanicus CBS 277.49</name>
    <dbReference type="NCBI Taxonomy" id="747725"/>
    <lineage>
        <taxon>Eukaryota</taxon>
        <taxon>Fungi</taxon>
        <taxon>Fungi incertae sedis</taxon>
        <taxon>Mucoromycota</taxon>
        <taxon>Mucoromycotina</taxon>
        <taxon>Mucoromycetes</taxon>
        <taxon>Mucorales</taxon>
        <taxon>Mucorineae</taxon>
        <taxon>Mucoraceae</taxon>
        <taxon>Mucor</taxon>
    </lineage>
</organism>
<evidence type="ECO:0000259" key="2">
    <source>
        <dbReference type="PROSITE" id="PS50829"/>
    </source>
</evidence>
<dbReference type="InterPro" id="IPR003169">
    <property type="entry name" value="GYF"/>
</dbReference>
<reference evidence="3 4" key="1">
    <citation type="submission" date="2015-06" db="EMBL/GenBank/DDBJ databases">
        <title>Expansion of signal transduction pathways in fungi by whole-genome duplication.</title>
        <authorList>
            <consortium name="DOE Joint Genome Institute"/>
            <person name="Corrochano L.M."/>
            <person name="Kuo A."/>
            <person name="Marcet-Houben M."/>
            <person name="Polaino S."/>
            <person name="Salamov A."/>
            <person name="Villalobos J.M."/>
            <person name="Alvarez M.I."/>
            <person name="Avalos J."/>
            <person name="Benito E.P."/>
            <person name="Benoit I."/>
            <person name="Burger G."/>
            <person name="Camino L.P."/>
            <person name="Canovas D."/>
            <person name="Cerda-Olmedo E."/>
            <person name="Cheng J.-F."/>
            <person name="Dominguez A."/>
            <person name="Elias M."/>
            <person name="Eslava A.P."/>
            <person name="Glaser F."/>
            <person name="Grimwood J."/>
            <person name="Gutierrez G."/>
            <person name="Heitman J."/>
            <person name="Henrissat B."/>
            <person name="Iturriaga E.A."/>
            <person name="Lang B.F."/>
            <person name="Lavin J.L."/>
            <person name="Lee S."/>
            <person name="Li W."/>
            <person name="Lindquist E."/>
            <person name="Lopez-Garcia S."/>
            <person name="Luque E.M."/>
            <person name="Marcos A.T."/>
            <person name="Martin J."/>
            <person name="Mccluskey K."/>
            <person name="Medina H.R."/>
            <person name="Miralles-Duran A."/>
            <person name="Miyazaki A."/>
            <person name="Munoz-Torres E."/>
            <person name="Oguiza J.A."/>
            <person name="Ohm R."/>
            <person name="Olmedo M."/>
            <person name="Orejas M."/>
            <person name="Ortiz-Castellanos L."/>
            <person name="Pisabarro A.G."/>
            <person name="Rodriguez-Romero J."/>
            <person name="Ruiz-Herrera J."/>
            <person name="Ruiz-Vazquez R."/>
            <person name="Sanz C."/>
            <person name="Schackwitz W."/>
            <person name="Schmutz J."/>
            <person name="Shahriari M."/>
            <person name="Shelest E."/>
            <person name="Silva-Franco F."/>
            <person name="Soanes D."/>
            <person name="Syed K."/>
            <person name="Tagua V.G."/>
            <person name="Talbot N.J."/>
            <person name="Thon M."/>
            <person name="De Vries R.P."/>
            <person name="Wiebenga A."/>
            <person name="Yadav J.S."/>
            <person name="Braun E.L."/>
            <person name="Baker S."/>
            <person name="Garre V."/>
            <person name="Horwitz B."/>
            <person name="Torres-Martinez S."/>
            <person name="Idnurm A."/>
            <person name="Herrera-Estrella A."/>
            <person name="Gabaldon T."/>
            <person name="Grigoriev I.V."/>
        </authorList>
    </citation>
    <scope>NUCLEOTIDE SEQUENCE [LARGE SCALE GENOMIC DNA]</scope>
    <source>
        <strain evidence="3 4">CBS 277.49</strain>
    </source>
</reference>
<feature type="compositionally biased region" description="Basic and acidic residues" evidence="1">
    <location>
        <begin position="535"/>
        <end position="545"/>
    </location>
</feature>
<dbReference type="PANTHER" id="PTHR14445">
    <property type="entry name" value="GRB10 INTERACTING GYF PROTEIN"/>
    <property type="match status" value="1"/>
</dbReference>
<feature type="compositionally biased region" description="Polar residues" evidence="1">
    <location>
        <begin position="635"/>
        <end position="646"/>
    </location>
</feature>
<evidence type="ECO:0000256" key="1">
    <source>
        <dbReference type="SAM" id="MobiDB-lite"/>
    </source>
</evidence>
<dbReference type="STRING" id="747725.A0A162U0D1"/>
<feature type="compositionally biased region" description="Low complexity" evidence="1">
    <location>
        <begin position="647"/>
        <end position="663"/>
    </location>
</feature>
<proteinExistence type="predicted"/>
<dbReference type="InterPro" id="IPR051640">
    <property type="entry name" value="GRB10-interact_GYF"/>
</dbReference>
<evidence type="ECO:0000313" key="4">
    <source>
        <dbReference type="Proteomes" id="UP000077051"/>
    </source>
</evidence>
<dbReference type="Pfam" id="PF02213">
    <property type="entry name" value="GYF"/>
    <property type="match status" value="1"/>
</dbReference>
<feature type="region of interest" description="Disordered" evidence="1">
    <location>
        <begin position="576"/>
        <end position="675"/>
    </location>
</feature>
<dbReference type="OrthoDB" id="6415790at2759"/>
<protein>
    <recommendedName>
        <fullName evidence="2">GYF domain-containing protein</fullName>
    </recommendedName>
</protein>
<dbReference type="GO" id="GO:0005829">
    <property type="term" value="C:cytosol"/>
    <property type="evidence" value="ECO:0007669"/>
    <property type="project" value="TreeGrafter"/>
</dbReference>
<evidence type="ECO:0000313" key="3">
    <source>
        <dbReference type="EMBL" id="OAD08492.1"/>
    </source>
</evidence>
<feature type="region of interest" description="Disordered" evidence="1">
    <location>
        <begin position="1"/>
        <end position="32"/>
    </location>
</feature>
<dbReference type="Gene3D" id="3.30.1490.40">
    <property type="match status" value="1"/>
</dbReference>
<dbReference type="SMART" id="SM00444">
    <property type="entry name" value="GYF"/>
    <property type="match status" value="1"/>
</dbReference>
<feature type="compositionally biased region" description="Polar residues" evidence="1">
    <location>
        <begin position="583"/>
        <end position="596"/>
    </location>
</feature>
<keyword evidence="4" id="KW-1185">Reference proteome</keyword>
<dbReference type="PROSITE" id="PS50829">
    <property type="entry name" value="GYF"/>
    <property type="match status" value="1"/>
</dbReference>
<accession>A0A162U0D1</accession>
<feature type="compositionally biased region" description="Low complexity" evidence="1">
    <location>
        <begin position="603"/>
        <end position="613"/>
    </location>
</feature>
<feature type="compositionally biased region" description="Low complexity" evidence="1">
    <location>
        <begin position="154"/>
        <end position="163"/>
    </location>
</feature>
<dbReference type="SUPFAM" id="SSF55277">
    <property type="entry name" value="GYF domain"/>
    <property type="match status" value="1"/>
</dbReference>
<dbReference type="VEuPathDB" id="FungiDB:MUCCIDRAFT_158698"/>
<feature type="region of interest" description="Disordered" evidence="1">
    <location>
        <begin position="531"/>
        <end position="563"/>
    </location>
</feature>
<dbReference type="Proteomes" id="UP000077051">
    <property type="component" value="Unassembled WGS sequence"/>
</dbReference>
<dbReference type="AlphaFoldDB" id="A0A162U0D1"/>
<name>A0A162U0D1_MUCCL</name>
<dbReference type="PANTHER" id="PTHR14445:SF36">
    <property type="entry name" value="FI03272P-RELATED"/>
    <property type="match status" value="1"/>
</dbReference>
<feature type="region of interest" description="Disordered" evidence="1">
    <location>
        <begin position="491"/>
        <end position="516"/>
    </location>
</feature>
<feature type="region of interest" description="Disordered" evidence="1">
    <location>
        <begin position="153"/>
        <end position="174"/>
    </location>
</feature>
<dbReference type="InterPro" id="IPR035445">
    <property type="entry name" value="GYF-like_dom_sf"/>
</dbReference>
<sequence>MASQMNFGPEWMRGGNSSSAIEPKDTSDGPSYKYSKEYMLSLYTPDAQPSVQMKHHEYAVVSESQGPLSSLSKDLFDNSTDGNEKYSEEDDVPLWSHDDKENMGTFDGNGVFHLGSPSDLPLGNTEFEQRNGAVPSSSLFQSSSNEHRRAVSHPNTSFFTTTISPPPATVPTTATRNTTSYQWTYRDPSGNVQGPFTALEMQEWFEAGYFDHALNVKREDAPLFEPLSALMRRVHDANTPFLASWPTHQQGNQSANTPFPSGFNHSPFDQFQSVPGKPAFANLAMDNTTIDAMRGDKSVTSNASNGYTFHANTPSSPFGNTAPFISPMTRGSHPLPGNSSVRTPLSPWDRPSSHSWLENGNDINLRQRQSSVEPLHSPGFAMNEFQQQQHAISQQMEQQYLNMLRRNQQQHLQIQQRILLQQQQQQQDMFINPNLGFADQNNKNLSLQQQPMAFSALNKGWSSVPGTPTVADSGHNVWGLPDRLPQQLPLTPAVLDSSPLPVSPPPSRSEEQAEQAVNDQLTMALNQLNLTASEPAERLTSKDIQAEDGIDSAPPKPTPVWTSATVQKKTLLEIQKEEKKHTNPTPRSNTWSSVSSRAPLPISSSFSTNTSTSRLPPKQQANPWEKPTARRQKHLSMTASIPPTSLKSSNQQQQASAKTTTASRHPTIKSEPRGPSEEFLKWCKLSLRNLNAGVNGDEILQMLLTFPLDDSCTEIIQDIIYANSASMDGRRFASDFMTRRKADMDGKKLNVILPTSSAVATPEFKVVTKKNKKKQQQQ</sequence>
<comment type="caution">
    <text evidence="3">The sequence shown here is derived from an EMBL/GenBank/DDBJ whole genome shotgun (WGS) entry which is preliminary data.</text>
</comment>
<gene>
    <name evidence="3" type="ORF">MUCCIDRAFT_158698</name>
</gene>
<feature type="domain" description="GYF" evidence="2">
    <location>
        <begin position="180"/>
        <end position="228"/>
    </location>
</feature>
<dbReference type="EMBL" id="AMYB01000001">
    <property type="protein sequence ID" value="OAD08492.1"/>
    <property type="molecule type" value="Genomic_DNA"/>
</dbReference>